<dbReference type="Proteomes" id="UP000199482">
    <property type="component" value="Chromosome I"/>
</dbReference>
<protein>
    <recommendedName>
        <fullName evidence="4 7">Signal peptidase I</fullName>
        <ecNumber evidence="4 7">3.4.21.89</ecNumber>
    </recommendedName>
</protein>
<dbReference type="InterPro" id="IPR000223">
    <property type="entry name" value="Pept_S26A_signal_pept_1"/>
</dbReference>
<dbReference type="AlphaFoldDB" id="A0A1H1SJE5"/>
<dbReference type="NCBIfam" id="TIGR02227">
    <property type="entry name" value="sigpep_I_bact"/>
    <property type="match status" value="1"/>
</dbReference>
<evidence type="ECO:0000256" key="7">
    <source>
        <dbReference type="RuleBase" id="RU362042"/>
    </source>
</evidence>
<dbReference type="CDD" id="cd06530">
    <property type="entry name" value="S26_SPase_I"/>
    <property type="match status" value="1"/>
</dbReference>
<reference evidence="9" key="3">
    <citation type="submission" date="2022-06" db="EMBL/GenBank/DDBJ databases">
        <title>Genomic Encyclopedia of Type Strains, Phase III (KMG-III): the genomes of soil and plant-associated and newly described type strains.</title>
        <authorList>
            <person name="Whitman W."/>
        </authorList>
    </citation>
    <scope>NUCLEOTIDE SEQUENCE</scope>
    <source>
        <strain evidence="9">CPCC 202695</strain>
    </source>
</reference>
<evidence type="ECO:0000313" key="11">
    <source>
        <dbReference type="Proteomes" id="UP000199482"/>
    </source>
</evidence>
<dbReference type="InterPro" id="IPR036286">
    <property type="entry name" value="LexA/Signal_pep-like_sf"/>
</dbReference>
<dbReference type="GO" id="GO:0006465">
    <property type="term" value="P:signal peptide processing"/>
    <property type="evidence" value="ECO:0007669"/>
    <property type="project" value="InterPro"/>
</dbReference>
<dbReference type="GO" id="GO:0004252">
    <property type="term" value="F:serine-type endopeptidase activity"/>
    <property type="evidence" value="ECO:0007669"/>
    <property type="project" value="InterPro"/>
</dbReference>
<comment type="catalytic activity">
    <reaction evidence="1 7">
        <text>Cleavage of hydrophobic, N-terminal signal or leader sequences from secreted and periplasmic proteins.</text>
        <dbReference type="EC" id="3.4.21.89"/>
    </reaction>
</comment>
<dbReference type="GO" id="GO:0009003">
    <property type="term" value="F:signal peptidase activity"/>
    <property type="evidence" value="ECO:0007669"/>
    <property type="project" value="UniProtKB-EC"/>
</dbReference>
<dbReference type="PANTHER" id="PTHR43390:SF1">
    <property type="entry name" value="CHLOROPLAST PROCESSING PEPTIDASE"/>
    <property type="match status" value="1"/>
</dbReference>
<reference evidence="10" key="2">
    <citation type="submission" date="2016-10" db="EMBL/GenBank/DDBJ databases">
        <authorList>
            <person name="de Groot N.N."/>
        </authorList>
    </citation>
    <scope>NUCLEOTIDE SEQUENCE [LARGE SCALE GENOMIC DNA]</scope>
    <source>
        <strain evidence="10">CPCC 202695</strain>
    </source>
</reference>
<evidence type="ECO:0000259" key="8">
    <source>
        <dbReference type="Pfam" id="PF10502"/>
    </source>
</evidence>
<dbReference type="Gene3D" id="2.10.109.10">
    <property type="entry name" value="Umud Fragment, subunit A"/>
    <property type="match status" value="1"/>
</dbReference>
<evidence type="ECO:0000256" key="5">
    <source>
        <dbReference type="ARBA" id="ARBA00022801"/>
    </source>
</evidence>
<gene>
    <name evidence="9" type="ORF">BCL57_003214</name>
    <name evidence="10" type="ORF">SAMN04489721_1393</name>
</gene>
<evidence type="ECO:0000256" key="2">
    <source>
        <dbReference type="ARBA" id="ARBA00004401"/>
    </source>
</evidence>
<feature type="domain" description="Peptidase S26" evidence="8">
    <location>
        <begin position="25"/>
        <end position="169"/>
    </location>
</feature>
<dbReference type="EMBL" id="LT629755">
    <property type="protein sequence ID" value="SDS48082.1"/>
    <property type="molecule type" value="Genomic_DNA"/>
</dbReference>
<evidence type="ECO:0000256" key="6">
    <source>
        <dbReference type="PIRSR" id="PIRSR600223-1"/>
    </source>
</evidence>
<dbReference type="PANTHER" id="PTHR43390">
    <property type="entry name" value="SIGNAL PEPTIDASE I"/>
    <property type="match status" value="1"/>
</dbReference>
<feature type="active site" evidence="6">
    <location>
        <position position="49"/>
    </location>
</feature>
<feature type="transmembrane region" description="Helical" evidence="7">
    <location>
        <begin position="21"/>
        <end position="45"/>
    </location>
</feature>
<comment type="similarity">
    <text evidence="3 7">Belongs to the peptidase S26 family.</text>
</comment>
<keyword evidence="5 7" id="KW-0378">Hydrolase</keyword>
<evidence type="ECO:0000313" key="12">
    <source>
        <dbReference type="Proteomes" id="UP000893823"/>
    </source>
</evidence>
<dbReference type="STRING" id="589382.SAMN04489721_1393"/>
<keyword evidence="7" id="KW-0472">Membrane</keyword>
<evidence type="ECO:0000313" key="10">
    <source>
        <dbReference type="EMBL" id="SDS48082.1"/>
    </source>
</evidence>
<proteinExistence type="inferred from homology"/>
<keyword evidence="12" id="KW-1185">Reference proteome</keyword>
<evidence type="ECO:0000256" key="1">
    <source>
        <dbReference type="ARBA" id="ARBA00000677"/>
    </source>
</evidence>
<evidence type="ECO:0000256" key="3">
    <source>
        <dbReference type="ARBA" id="ARBA00009370"/>
    </source>
</evidence>
<dbReference type="RefSeq" id="WP_092670433.1">
    <property type="nucleotide sequence ID" value="NZ_BMDN01000006.1"/>
</dbReference>
<name>A0A1H1SJE5_9MICO</name>
<dbReference type="Proteomes" id="UP000893823">
    <property type="component" value="Unassembled WGS sequence"/>
</dbReference>
<keyword evidence="7" id="KW-1133">Transmembrane helix</keyword>
<dbReference type="EMBL" id="SODL02000006">
    <property type="protein sequence ID" value="MCP2369035.1"/>
    <property type="molecule type" value="Genomic_DNA"/>
</dbReference>
<dbReference type="InterPro" id="IPR019757">
    <property type="entry name" value="Pept_S26A_signal_pept_1_Lys-AS"/>
</dbReference>
<reference evidence="11" key="1">
    <citation type="submission" date="2016-10" db="EMBL/GenBank/DDBJ databases">
        <authorList>
            <person name="Varghese N."/>
            <person name="Submissions S."/>
        </authorList>
    </citation>
    <scope>NUCLEOTIDE SEQUENCE [LARGE SCALE GENOMIC DNA]</scope>
    <source>
        <strain evidence="11">CPCC 202695</strain>
    </source>
</reference>
<keyword evidence="7" id="KW-0645">Protease</keyword>
<keyword evidence="7" id="KW-0812">Transmembrane</keyword>
<comment type="subcellular location">
    <subcellularLocation>
        <location evidence="2">Cell membrane</location>
        <topology evidence="2">Single-pass type II membrane protein</topology>
    </subcellularLocation>
    <subcellularLocation>
        <location evidence="7">Membrane</location>
        <topology evidence="7">Single-pass type II membrane protein</topology>
    </subcellularLocation>
</comment>
<dbReference type="PRINTS" id="PR00727">
    <property type="entry name" value="LEADERPTASE"/>
</dbReference>
<organism evidence="10 11">
    <name type="scientific">Agromyces flavus</name>
    <dbReference type="NCBI Taxonomy" id="589382"/>
    <lineage>
        <taxon>Bacteria</taxon>
        <taxon>Bacillati</taxon>
        <taxon>Actinomycetota</taxon>
        <taxon>Actinomycetes</taxon>
        <taxon>Micrococcales</taxon>
        <taxon>Microbacteriaceae</taxon>
        <taxon>Agromyces</taxon>
    </lineage>
</organism>
<feature type="active site" evidence="6">
    <location>
        <position position="90"/>
    </location>
</feature>
<dbReference type="PROSITE" id="PS00760">
    <property type="entry name" value="SPASE_I_2"/>
    <property type="match status" value="1"/>
</dbReference>
<dbReference type="GO" id="GO:0005886">
    <property type="term" value="C:plasma membrane"/>
    <property type="evidence" value="ECO:0007669"/>
    <property type="project" value="UniProtKB-SubCell"/>
</dbReference>
<evidence type="ECO:0000256" key="4">
    <source>
        <dbReference type="ARBA" id="ARBA00013208"/>
    </source>
</evidence>
<evidence type="ECO:0000313" key="9">
    <source>
        <dbReference type="EMBL" id="MCP2369035.1"/>
    </source>
</evidence>
<accession>A0A1H1SJE5</accession>
<dbReference type="InterPro" id="IPR019533">
    <property type="entry name" value="Peptidase_S26"/>
</dbReference>
<dbReference type="EC" id="3.4.21.89" evidence="4 7"/>
<dbReference type="SUPFAM" id="SSF51306">
    <property type="entry name" value="LexA/Signal peptidase"/>
    <property type="match status" value="1"/>
</dbReference>
<dbReference type="Pfam" id="PF10502">
    <property type="entry name" value="Peptidase_S26"/>
    <property type="match status" value="1"/>
</dbReference>
<sequence>MTSTGPTTRTADRAGRSVARIVAALAGVAVGALLVHRFGVFTTLVRSGSMRPTLEPGDLLVTSRLRRGTRVRRGDLVVFRSRLRGGALVKRVVGLPGERIEIAGGMVRADGAPVAEPVARPAGGYRGRFAVPADGYLVLGDDSEASDDSRSWADPYVRRRDLRGIVRARLPRRGERPTVVAWRSWRRRVR</sequence>